<evidence type="ECO:0000313" key="4">
    <source>
        <dbReference type="Proteomes" id="UP000299211"/>
    </source>
</evidence>
<dbReference type="AlphaFoldDB" id="A0A4D4N3X0"/>
<gene>
    <name evidence="2" type="ORF">SAV14893_013780</name>
    <name evidence="3" type="ORF">SAV31267_073920</name>
</gene>
<reference evidence="2 5" key="2">
    <citation type="submission" date="2019-04" db="EMBL/GenBank/DDBJ databases">
        <title>Draft genome sequences of Streptomyces avermitilis NBRC 14893.</title>
        <authorList>
            <person name="Komaki H."/>
            <person name="Tamura T."/>
            <person name="Hosoyama A."/>
        </authorList>
    </citation>
    <scope>NUCLEOTIDE SEQUENCE [LARGE SCALE GENOMIC DNA]</scope>
    <source>
        <strain evidence="2 5">NBRC 14893</strain>
    </source>
</reference>
<accession>A0A4D4N3X0</accession>
<evidence type="ECO:0000313" key="5">
    <source>
        <dbReference type="Proteomes" id="UP000302139"/>
    </source>
</evidence>
<proteinExistence type="predicted"/>
<dbReference type="EMBL" id="BJHX01000001">
    <property type="protein sequence ID" value="GDY61985.1"/>
    <property type="molecule type" value="Genomic_DNA"/>
</dbReference>
<name>A0A4D4N3X0_STRAX</name>
<organism evidence="3 4">
    <name type="scientific">Streptomyces avermitilis</name>
    <dbReference type="NCBI Taxonomy" id="33903"/>
    <lineage>
        <taxon>Bacteria</taxon>
        <taxon>Bacillati</taxon>
        <taxon>Actinomycetota</taxon>
        <taxon>Actinomycetes</taxon>
        <taxon>Kitasatosporales</taxon>
        <taxon>Streptomycetaceae</taxon>
        <taxon>Streptomyces</taxon>
    </lineage>
</organism>
<evidence type="ECO:0000313" key="2">
    <source>
        <dbReference type="EMBL" id="GDY61985.1"/>
    </source>
</evidence>
<feature type="region of interest" description="Disordered" evidence="1">
    <location>
        <begin position="64"/>
        <end position="89"/>
    </location>
</feature>
<dbReference type="STRING" id="33903.AQJ43_30750"/>
<evidence type="ECO:0000256" key="1">
    <source>
        <dbReference type="SAM" id="MobiDB-lite"/>
    </source>
</evidence>
<comment type="caution">
    <text evidence="3">The sequence shown here is derived from an EMBL/GenBank/DDBJ whole genome shotgun (WGS) entry which is preliminary data.</text>
</comment>
<dbReference type="Proteomes" id="UP000302139">
    <property type="component" value="Unassembled WGS sequence"/>
</dbReference>
<dbReference type="RefSeq" id="WP_037650012.1">
    <property type="nucleotide sequence ID" value="NZ_BAABTN010000005.1"/>
</dbReference>
<dbReference type="Proteomes" id="UP000299211">
    <property type="component" value="Unassembled WGS sequence"/>
</dbReference>
<sequence length="132" mass="14422">MSDVSSHEDHDRQLALLCQQLARLRRMHRGPVGASGRLVIDRAVRAAREGGPIGEHLEALGLLPGRTADEADEGAPRGTTLPPRVTDGAPHALLGQHVCPRGVCTRREQRAVGEERPVCEIFDLALRFDPER</sequence>
<dbReference type="GeneID" id="41539295"/>
<evidence type="ECO:0000313" key="3">
    <source>
        <dbReference type="EMBL" id="GDY77907.1"/>
    </source>
</evidence>
<dbReference type="EMBL" id="BJHY01000001">
    <property type="protein sequence ID" value="GDY77907.1"/>
    <property type="molecule type" value="Genomic_DNA"/>
</dbReference>
<protein>
    <submittedName>
        <fullName evidence="3">Uncharacterized protein</fullName>
    </submittedName>
</protein>
<reference evidence="3 4" key="1">
    <citation type="submission" date="2019-04" db="EMBL/GenBank/DDBJ databases">
        <title>Draft genome sequences of Streptomyces avermitilis ATCC 31267.</title>
        <authorList>
            <person name="Komaki H."/>
            <person name="Tamura T."/>
            <person name="Hosoyama A."/>
        </authorList>
    </citation>
    <scope>NUCLEOTIDE SEQUENCE [LARGE SCALE GENOMIC DNA]</scope>
    <source>
        <strain evidence="3 4">ATCC 31267</strain>
    </source>
</reference>